<feature type="compositionally biased region" description="Basic and acidic residues" evidence="1">
    <location>
        <begin position="76"/>
        <end position="93"/>
    </location>
</feature>
<gene>
    <name evidence="2" type="ORF">PECUL_23A001614</name>
</gene>
<proteinExistence type="predicted"/>
<keyword evidence="3" id="KW-1185">Reference proteome</keyword>
<dbReference type="AlphaFoldDB" id="A0AAD1SLS6"/>
<reference evidence="2" key="1">
    <citation type="submission" date="2022-03" db="EMBL/GenBank/DDBJ databases">
        <authorList>
            <person name="Alioto T."/>
            <person name="Alioto T."/>
            <person name="Gomez Garrido J."/>
        </authorList>
    </citation>
    <scope>NUCLEOTIDE SEQUENCE</scope>
</reference>
<accession>A0AAD1SLS6</accession>
<sequence>MSPHSHRLKPQNLTEARCAICQFLAQAGVQNTAICRTTAKQPLTQDAASNPEKRSEGLNCRTGLIPAADQAAQEAKNPHETPPRTQSRKEKQPDTLIRPTWWYLSLEDCDVPLHYRSGLCPLY</sequence>
<evidence type="ECO:0000256" key="1">
    <source>
        <dbReference type="SAM" id="MobiDB-lite"/>
    </source>
</evidence>
<protein>
    <submittedName>
        <fullName evidence="2">Uncharacterized protein</fullName>
    </submittedName>
</protein>
<evidence type="ECO:0000313" key="2">
    <source>
        <dbReference type="EMBL" id="CAH2305544.1"/>
    </source>
</evidence>
<feature type="compositionally biased region" description="Polar residues" evidence="1">
    <location>
        <begin position="39"/>
        <end position="48"/>
    </location>
</feature>
<name>A0AAD1SLS6_PELCU</name>
<organism evidence="2 3">
    <name type="scientific">Pelobates cultripes</name>
    <name type="common">Western spadefoot toad</name>
    <dbReference type="NCBI Taxonomy" id="61616"/>
    <lineage>
        <taxon>Eukaryota</taxon>
        <taxon>Metazoa</taxon>
        <taxon>Chordata</taxon>
        <taxon>Craniata</taxon>
        <taxon>Vertebrata</taxon>
        <taxon>Euteleostomi</taxon>
        <taxon>Amphibia</taxon>
        <taxon>Batrachia</taxon>
        <taxon>Anura</taxon>
        <taxon>Pelobatoidea</taxon>
        <taxon>Pelobatidae</taxon>
        <taxon>Pelobates</taxon>
    </lineage>
</organism>
<evidence type="ECO:0000313" key="3">
    <source>
        <dbReference type="Proteomes" id="UP001295444"/>
    </source>
</evidence>
<feature type="region of interest" description="Disordered" evidence="1">
    <location>
        <begin position="39"/>
        <end position="93"/>
    </location>
</feature>
<dbReference type="Proteomes" id="UP001295444">
    <property type="component" value="Chromosome 07"/>
</dbReference>
<dbReference type="EMBL" id="OW240918">
    <property type="protein sequence ID" value="CAH2305544.1"/>
    <property type="molecule type" value="Genomic_DNA"/>
</dbReference>